<dbReference type="PROSITE" id="PS51222">
    <property type="entry name" value="DCD"/>
    <property type="match status" value="1"/>
</dbReference>
<proteinExistence type="predicted"/>
<dbReference type="Proteomes" id="UP000825729">
    <property type="component" value="Unassembled WGS sequence"/>
</dbReference>
<dbReference type="PANTHER" id="PTHR46444">
    <property type="entry name" value="DCD (DEVELOPMENT AND CELL DEATH) DOMAIN PROTEIN-RELATED"/>
    <property type="match status" value="1"/>
</dbReference>
<dbReference type="Pfam" id="PF10539">
    <property type="entry name" value="Dev_Cell_Death"/>
    <property type="match status" value="1"/>
</dbReference>
<feature type="compositionally biased region" description="Polar residues" evidence="1">
    <location>
        <begin position="295"/>
        <end position="309"/>
    </location>
</feature>
<sequence length="904" mass="102161">MDDTKRLNSGWYTRHTSGWHMRLNKEGTRRLIIQSLKIFRKSAEDVCKFMDPHFVKMFDLYLLLNHPLASTNFNNSTVKARKQQKGLCIKLLTNLTNLFAQRFMDLAGAIFMCNCETKKECLERKLFGLPLSQSSLVRELKIGMMLFLFEYGKRELYGVYEATSDGGCNIEPYAFTSSGKAFGAQIRFKTLWSCHPMSEPEFCDAIKDNYYTSNKFKFSLSLEQVKDLLRLFSSRLIKPKLLKNTEIGDGSYRQSGCRVNLNATGKQEDSFQTESLKSRERGDEPYRQSGCRVSLNATGKQEDSSQTESLKSRERGDGPYRQSGCRVSLNAIGKQEDRFQTELLKSREIGDGSYRHLDCRMNANAISRSEESFVRQLSNTRFVNEEITRYQQQVMPSKLPSSYEPRLSHSALPSYHGSGSFTSNFQDKIASSLHDNFNYPKTLSSPEKDNPLFSSGTSHTLDLQQLSGGYTSGPKVVHPYSRSHFYEPSSGHISVNTNSRCTDNSSRTCYDDYIALPLSEQCDPAILDTGFFGHRYFEQITPKVDSYKSSAGNEVRQLLNPATMSMAGRIIDDGRRNFGCEPHLSLTPYMDAQELKKTTMDPPHHLGSLLQENESYQSPELHNKYYESADNTCFRSDPFQSRQSVFARLSGLPKAQDNEGFDDAESYESPTVVVSLSKALELLGQRMNRWKRKGKYKSSNSSNGKGTYVLEDAAREVDRHLSVEVDTTGESDTKQSFEPTFLNFKRRSQVKKEIGKIEVEKHGEGGGMVSDGSARKQKRRKLLRPSFDKEGASYVGYCQNQNLEGLFQDKEGASYVGDCKNQNLEVLFQDKEGATYVGDCKNQSLEGLFQDKEGASYVGDCKNQNLEGLFQDSTESRLAEEEKNKLLDGCATAIVEAECGKEKV</sequence>
<dbReference type="EMBL" id="JAINDJ010000008">
    <property type="protein sequence ID" value="KAG9438968.1"/>
    <property type="molecule type" value="Genomic_DNA"/>
</dbReference>
<comment type="caution">
    <text evidence="3">The sequence shown here is derived from an EMBL/GenBank/DDBJ whole genome shotgun (WGS) entry which is preliminary data.</text>
</comment>
<feature type="domain" description="DCD" evidence="2">
    <location>
        <begin position="104"/>
        <end position="234"/>
    </location>
</feature>
<evidence type="ECO:0000259" key="2">
    <source>
        <dbReference type="PROSITE" id="PS51222"/>
    </source>
</evidence>
<dbReference type="InterPro" id="IPR013989">
    <property type="entry name" value="Dev_and_cell_death_domain"/>
</dbReference>
<organism evidence="3 4">
    <name type="scientific">Aristolochia fimbriata</name>
    <name type="common">White veined hardy Dutchman's pipe vine</name>
    <dbReference type="NCBI Taxonomy" id="158543"/>
    <lineage>
        <taxon>Eukaryota</taxon>
        <taxon>Viridiplantae</taxon>
        <taxon>Streptophyta</taxon>
        <taxon>Embryophyta</taxon>
        <taxon>Tracheophyta</taxon>
        <taxon>Spermatophyta</taxon>
        <taxon>Magnoliopsida</taxon>
        <taxon>Magnoliidae</taxon>
        <taxon>Piperales</taxon>
        <taxon>Aristolochiaceae</taxon>
        <taxon>Aristolochia</taxon>
    </lineage>
</organism>
<evidence type="ECO:0000313" key="3">
    <source>
        <dbReference type="EMBL" id="KAG9438968.1"/>
    </source>
</evidence>
<accession>A0AAV7DQU9</accession>
<feature type="compositionally biased region" description="Basic and acidic residues" evidence="1">
    <location>
        <begin position="276"/>
        <end position="286"/>
    </location>
</feature>
<dbReference type="SMART" id="SM00767">
    <property type="entry name" value="DCD"/>
    <property type="match status" value="1"/>
</dbReference>
<evidence type="ECO:0000256" key="1">
    <source>
        <dbReference type="SAM" id="MobiDB-lite"/>
    </source>
</evidence>
<reference evidence="3 4" key="1">
    <citation type="submission" date="2021-07" db="EMBL/GenBank/DDBJ databases">
        <title>The Aristolochia fimbriata genome: insights into angiosperm evolution, floral development and chemical biosynthesis.</title>
        <authorList>
            <person name="Jiao Y."/>
        </authorList>
    </citation>
    <scope>NUCLEOTIDE SEQUENCE [LARGE SCALE GENOMIC DNA]</scope>
    <source>
        <strain evidence="3">IBCAS-2021</strain>
        <tissue evidence="3">Leaf</tissue>
    </source>
</reference>
<keyword evidence="4" id="KW-1185">Reference proteome</keyword>
<dbReference type="PANTHER" id="PTHR46444:SF9">
    <property type="entry name" value="DCD (DEVELOPMENT AND CELL DEATH) DOMAIN PROTEIN"/>
    <property type="match status" value="1"/>
</dbReference>
<name>A0AAV7DQU9_ARIFI</name>
<evidence type="ECO:0000313" key="4">
    <source>
        <dbReference type="Proteomes" id="UP000825729"/>
    </source>
</evidence>
<dbReference type="AlphaFoldDB" id="A0AAV7DQU9"/>
<feature type="region of interest" description="Disordered" evidence="1">
    <location>
        <begin position="263"/>
        <end position="324"/>
    </location>
</feature>
<gene>
    <name evidence="3" type="ORF">H6P81_019133</name>
</gene>
<feature type="region of interest" description="Disordered" evidence="1">
    <location>
        <begin position="761"/>
        <end position="780"/>
    </location>
</feature>
<feature type="compositionally biased region" description="Polar residues" evidence="1">
    <location>
        <begin position="263"/>
        <end position="275"/>
    </location>
</feature>
<protein>
    <recommendedName>
        <fullName evidence="2">DCD domain-containing protein</fullName>
    </recommendedName>
</protein>